<dbReference type="GO" id="GO:0005840">
    <property type="term" value="C:ribosome"/>
    <property type="evidence" value="ECO:0007669"/>
    <property type="project" value="UniProtKB-KW"/>
</dbReference>
<dbReference type="GO" id="GO:1990904">
    <property type="term" value="C:ribonucleoprotein complex"/>
    <property type="evidence" value="ECO:0007669"/>
    <property type="project" value="UniProtKB-KW"/>
</dbReference>
<sequence length="139" mass="15939">MTEENKKEYEISFLLKSADLISEIDNALKIIQANISERGQLKDVRLAYPIQKHHSGFFGFYFFEADPAVMADLRQSLTLNEKVLRFLIITPPIKKRQPYYQSRPSSVASEPSSVTSRPVQLPQVLSNEALEQKLEEILK</sequence>
<name>A0A1G1ZQU9_9BACT</name>
<feature type="compositionally biased region" description="Low complexity" evidence="4">
    <location>
        <begin position="102"/>
        <end position="117"/>
    </location>
</feature>
<evidence type="ECO:0000256" key="2">
    <source>
        <dbReference type="ARBA" id="ARBA00035294"/>
    </source>
</evidence>
<evidence type="ECO:0000256" key="3">
    <source>
        <dbReference type="HAMAP-Rule" id="MF_00360"/>
    </source>
</evidence>
<dbReference type="AlphaFoldDB" id="A0A1G1ZQU9"/>
<evidence type="ECO:0000313" key="5">
    <source>
        <dbReference type="EMBL" id="OGY66891.1"/>
    </source>
</evidence>
<dbReference type="SUPFAM" id="SSF54995">
    <property type="entry name" value="Ribosomal protein S6"/>
    <property type="match status" value="1"/>
</dbReference>
<accession>A0A1G1ZQU9</accession>
<keyword evidence="3" id="KW-0699">rRNA-binding</keyword>
<dbReference type="HAMAP" id="MF_00360">
    <property type="entry name" value="Ribosomal_bS6"/>
    <property type="match status" value="1"/>
</dbReference>
<evidence type="ECO:0000313" key="6">
    <source>
        <dbReference type="Proteomes" id="UP000177690"/>
    </source>
</evidence>
<comment type="caution">
    <text evidence="5">The sequence shown here is derived from an EMBL/GenBank/DDBJ whole genome shotgun (WGS) entry which is preliminary data.</text>
</comment>
<dbReference type="InterPro" id="IPR020814">
    <property type="entry name" value="Ribosomal_S6_plastid/chlpt"/>
</dbReference>
<evidence type="ECO:0000256" key="1">
    <source>
        <dbReference type="ARBA" id="ARBA00009512"/>
    </source>
</evidence>
<dbReference type="STRING" id="1798409.A3I24_04365"/>
<dbReference type="GO" id="GO:0019843">
    <property type="term" value="F:rRNA binding"/>
    <property type="evidence" value="ECO:0007669"/>
    <property type="project" value="UniProtKB-UniRule"/>
</dbReference>
<organism evidence="5 6">
    <name type="scientific">Candidatus Harrisonbacteria bacterium RIFCSPLOWO2_02_FULL_41_13b</name>
    <dbReference type="NCBI Taxonomy" id="1798409"/>
    <lineage>
        <taxon>Bacteria</taxon>
        <taxon>Candidatus Harrisoniibacteriota</taxon>
    </lineage>
</organism>
<feature type="region of interest" description="Disordered" evidence="4">
    <location>
        <begin position="97"/>
        <end position="120"/>
    </location>
</feature>
<comment type="function">
    <text evidence="3">Binds together with bS18 to 16S ribosomal RNA.</text>
</comment>
<dbReference type="InterPro" id="IPR035980">
    <property type="entry name" value="Ribosomal_bS6_sf"/>
</dbReference>
<evidence type="ECO:0000256" key="4">
    <source>
        <dbReference type="SAM" id="MobiDB-lite"/>
    </source>
</evidence>
<dbReference type="Proteomes" id="UP000177690">
    <property type="component" value="Unassembled WGS sequence"/>
</dbReference>
<dbReference type="InterPro" id="IPR000529">
    <property type="entry name" value="Ribosomal_bS6"/>
</dbReference>
<reference evidence="5 6" key="1">
    <citation type="journal article" date="2016" name="Nat. Commun.">
        <title>Thousands of microbial genomes shed light on interconnected biogeochemical processes in an aquifer system.</title>
        <authorList>
            <person name="Anantharaman K."/>
            <person name="Brown C.T."/>
            <person name="Hug L.A."/>
            <person name="Sharon I."/>
            <person name="Castelle C.J."/>
            <person name="Probst A.J."/>
            <person name="Thomas B.C."/>
            <person name="Singh A."/>
            <person name="Wilkins M.J."/>
            <person name="Karaoz U."/>
            <person name="Brodie E.L."/>
            <person name="Williams K.H."/>
            <person name="Hubbard S.S."/>
            <person name="Banfield J.F."/>
        </authorList>
    </citation>
    <scope>NUCLEOTIDE SEQUENCE [LARGE SCALE GENOMIC DNA]</scope>
</reference>
<dbReference type="GO" id="GO:0006412">
    <property type="term" value="P:translation"/>
    <property type="evidence" value="ECO:0007669"/>
    <property type="project" value="UniProtKB-UniRule"/>
</dbReference>
<proteinExistence type="inferred from homology"/>
<gene>
    <name evidence="3" type="primary">rpsF</name>
    <name evidence="5" type="ORF">A3I24_04365</name>
</gene>
<keyword evidence="3" id="KW-0694">RNA-binding</keyword>
<keyword evidence="3" id="KW-0687">Ribonucleoprotein</keyword>
<protein>
    <recommendedName>
        <fullName evidence="2 3">Small ribosomal subunit protein bS6</fullName>
    </recommendedName>
</protein>
<keyword evidence="3 5" id="KW-0689">Ribosomal protein</keyword>
<dbReference type="Gene3D" id="3.30.70.60">
    <property type="match status" value="1"/>
</dbReference>
<comment type="similarity">
    <text evidence="1 3">Belongs to the bacterial ribosomal protein bS6 family.</text>
</comment>
<dbReference type="Pfam" id="PF01250">
    <property type="entry name" value="Ribosomal_S6"/>
    <property type="match status" value="1"/>
</dbReference>
<dbReference type="InterPro" id="IPR014717">
    <property type="entry name" value="Transl_elong_EF1B/ribsomal_bS6"/>
</dbReference>
<dbReference type="NCBIfam" id="TIGR00166">
    <property type="entry name" value="S6"/>
    <property type="match status" value="1"/>
</dbReference>
<dbReference type="EMBL" id="MHJL01000033">
    <property type="protein sequence ID" value="OGY66891.1"/>
    <property type="molecule type" value="Genomic_DNA"/>
</dbReference>
<dbReference type="GO" id="GO:0003735">
    <property type="term" value="F:structural constituent of ribosome"/>
    <property type="evidence" value="ECO:0007669"/>
    <property type="project" value="InterPro"/>
</dbReference>
<dbReference type="CDD" id="cd00473">
    <property type="entry name" value="bS6"/>
    <property type="match status" value="1"/>
</dbReference>